<evidence type="ECO:0000259" key="4">
    <source>
        <dbReference type="Pfam" id="PF12802"/>
    </source>
</evidence>
<dbReference type="GO" id="GO:0003700">
    <property type="term" value="F:DNA-binding transcription factor activity"/>
    <property type="evidence" value="ECO:0007669"/>
    <property type="project" value="InterPro"/>
</dbReference>
<accession>A0A066YXB5</accession>
<dbReference type="Gene3D" id="1.10.10.10">
    <property type="entry name" value="Winged helix-like DNA-binding domain superfamily/Winged helix DNA-binding domain"/>
    <property type="match status" value="1"/>
</dbReference>
<dbReference type="PATRIC" id="fig|1348663.4.peg.5473"/>
<keyword evidence="3" id="KW-0804">Transcription</keyword>
<keyword evidence="2" id="KW-0238">DNA-binding</keyword>
<protein>
    <submittedName>
        <fullName evidence="5">MarR family transcriptional regulator</fullName>
    </submittedName>
</protein>
<dbReference type="Gene3D" id="1.10.287.160">
    <property type="entry name" value="HR1 repeat"/>
    <property type="match status" value="1"/>
</dbReference>
<dbReference type="InterPro" id="IPR052362">
    <property type="entry name" value="HTH-GbsR_regulator"/>
</dbReference>
<evidence type="ECO:0000256" key="1">
    <source>
        <dbReference type="ARBA" id="ARBA00023015"/>
    </source>
</evidence>
<dbReference type="eggNOG" id="COG1846">
    <property type="taxonomic scope" value="Bacteria"/>
</dbReference>
<dbReference type="Proteomes" id="UP000027178">
    <property type="component" value="Unassembled WGS sequence"/>
</dbReference>
<dbReference type="GO" id="GO:0003677">
    <property type="term" value="F:DNA binding"/>
    <property type="evidence" value="ECO:0007669"/>
    <property type="project" value="UniProtKB-KW"/>
</dbReference>
<dbReference type="AlphaFoldDB" id="A0A066YXB5"/>
<keyword evidence="6" id="KW-1185">Reference proteome</keyword>
<dbReference type="InterPro" id="IPR000835">
    <property type="entry name" value="HTH_MarR-typ"/>
</dbReference>
<keyword evidence="1" id="KW-0805">Transcription regulation</keyword>
<feature type="domain" description="HTH marR-type" evidence="4">
    <location>
        <begin position="41"/>
        <end position="100"/>
    </location>
</feature>
<dbReference type="InterPro" id="IPR036390">
    <property type="entry name" value="WH_DNA-bd_sf"/>
</dbReference>
<name>A0A066YXB5_9ACTN</name>
<evidence type="ECO:0000256" key="2">
    <source>
        <dbReference type="ARBA" id="ARBA00023125"/>
    </source>
</evidence>
<evidence type="ECO:0000313" key="5">
    <source>
        <dbReference type="EMBL" id="KDN82585.1"/>
    </source>
</evidence>
<organism evidence="5 6">
    <name type="scientific">Kitasatospora cheerisanensis KCTC 2395</name>
    <dbReference type="NCBI Taxonomy" id="1348663"/>
    <lineage>
        <taxon>Bacteria</taxon>
        <taxon>Bacillati</taxon>
        <taxon>Actinomycetota</taxon>
        <taxon>Actinomycetes</taxon>
        <taxon>Kitasatosporales</taxon>
        <taxon>Streptomycetaceae</taxon>
        <taxon>Kitasatospora</taxon>
    </lineage>
</organism>
<dbReference type="EMBL" id="JNBY01000106">
    <property type="protein sequence ID" value="KDN82585.1"/>
    <property type="molecule type" value="Genomic_DNA"/>
</dbReference>
<proteinExistence type="predicted"/>
<reference evidence="5 6" key="1">
    <citation type="submission" date="2014-05" db="EMBL/GenBank/DDBJ databases">
        <title>Draft Genome Sequence of Kitasatospora cheerisanensis KCTC 2395.</title>
        <authorList>
            <person name="Nam D.H."/>
        </authorList>
    </citation>
    <scope>NUCLEOTIDE SEQUENCE [LARGE SCALE GENOMIC DNA]</scope>
    <source>
        <strain evidence="5 6">KCTC 2395</strain>
    </source>
</reference>
<gene>
    <name evidence="5" type="ORF">KCH_56540</name>
</gene>
<dbReference type="Pfam" id="PF12802">
    <property type="entry name" value="MarR_2"/>
    <property type="match status" value="1"/>
</dbReference>
<dbReference type="SUPFAM" id="SSF46785">
    <property type="entry name" value="Winged helix' DNA-binding domain"/>
    <property type="match status" value="1"/>
</dbReference>
<dbReference type="HOGENOM" id="CLU_120349_0_0_11"/>
<dbReference type="InterPro" id="IPR036388">
    <property type="entry name" value="WH-like_DNA-bd_sf"/>
</dbReference>
<dbReference type="RefSeq" id="WP_244305443.1">
    <property type="nucleotide sequence ID" value="NZ_KK853997.1"/>
</dbReference>
<sequence>MGVGTFGVVRVSEVDGVETQRDPAKVSEFVERFATVLEDGGFPRMPARVFTALLTADSGRLTSAELGELLRISPAAVSGAVRYLTHVDLVSREREPGTRRDRYRIHDHVWYEATANRDRTLSRFESGLAEGIEALGEDSPAGQRLAESQEFFAFLRVELRQMMQRWRDTRA</sequence>
<evidence type="ECO:0000256" key="3">
    <source>
        <dbReference type="ARBA" id="ARBA00023163"/>
    </source>
</evidence>
<dbReference type="PANTHER" id="PTHR38465:SF2">
    <property type="entry name" value="HTH-TYPE TRANSCRIPTIONAL REGULATOR MMPR5"/>
    <property type="match status" value="1"/>
</dbReference>
<comment type="caution">
    <text evidence="5">The sequence shown here is derived from an EMBL/GenBank/DDBJ whole genome shotgun (WGS) entry which is preliminary data.</text>
</comment>
<dbReference type="PANTHER" id="PTHR38465">
    <property type="entry name" value="HTH-TYPE TRANSCRIPTIONAL REGULATOR MJ1563-RELATED"/>
    <property type="match status" value="1"/>
</dbReference>
<evidence type="ECO:0000313" key="6">
    <source>
        <dbReference type="Proteomes" id="UP000027178"/>
    </source>
</evidence>